<evidence type="ECO:0000313" key="3">
    <source>
        <dbReference type="Proteomes" id="UP000593571"/>
    </source>
</evidence>
<comment type="caution">
    <text evidence="2">The sequence shown here is derived from an EMBL/GenBank/DDBJ whole genome shotgun (WGS) entry which is preliminary data.</text>
</comment>
<name>A0A7J8BEB8_ROUAE</name>
<sequence length="165" mass="16220">MNPAVEVQTGGPAPGFQARDAPSPCGWAPSAAGSCASWGGLAAGHPPLTSLAKPEGTLTTPGRSPAITQASALTLFGRSFGLSPRGGQRGLQTLGAEGGQQGRREGTGGGGGLQNASGRTGRAGCRDGSQAQLSRLPASQGWGPGAPHAAPRPWLHMGPGRPGTG</sequence>
<dbReference type="AlphaFoldDB" id="A0A7J8BEB8"/>
<feature type="region of interest" description="Disordered" evidence="1">
    <location>
        <begin position="1"/>
        <end position="22"/>
    </location>
</feature>
<evidence type="ECO:0000313" key="2">
    <source>
        <dbReference type="EMBL" id="KAF6397217.1"/>
    </source>
</evidence>
<gene>
    <name evidence="2" type="ORF">HJG63_009859</name>
</gene>
<evidence type="ECO:0000256" key="1">
    <source>
        <dbReference type="SAM" id="MobiDB-lite"/>
    </source>
</evidence>
<feature type="region of interest" description="Disordered" evidence="1">
    <location>
        <begin position="80"/>
        <end position="165"/>
    </location>
</feature>
<proteinExistence type="predicted"/>
<dbReference type="Proteomes" id="UP000593571">
    <property type="component" value="Unassembled WGS sequence"/>
</dbReference>
<dbReference type="EMBL" id="JACASE010000017">
    <property type="protein sequence ID" value="KAF6397217.1"/>
    <property type="molecule type" value="Genomic_DNA"/>
</dbReference>
<reference evidence="2 3" key="1">
    <citation type="journal article" date="2020" name="Nature">
        <title>Six reference-quality genomes reveal evolution of bat adaptations.</title>
        <authorList>
            <person name="Jebb D."/>
            <person name="Huang Z."/>
            <person name="Pippel M."/>
            <person name="Hughes G.M."/>
            <person name="Lavrichenko K."/>
            <person name="Devanna P."/>
            <person name="Winkler S."/>
            <person name="Jermiin L.S."/>
            <person name="Skirmuntt E.C."/>
            <person name="Katzourakis A."/>
            <person name="Burkitt-Gray L."/>
            <person name="Ray D.A."/>
            <person name="Sullivan K.A.M."/>
            <person name="Roscito J.G."/>
            <person name="Kirilenko B.M."/>
            <person name="Davalos L.M."/>
            <person name="Corthals A.P."/>
            <person name="Power M.L."/>
            <person name="Jones G."/>
            <person name="Ransome R.D."/>
            <person name="Dechmann D.K.N."/>
            <person name="Locatelli A.G."/>
            <person name="Puechmaille S.J."/>
            <person name="Fedrigo O."/>
            <person name="Jarvis E.D."/>
            <person name="Hiller M."/>
            <person name="Vernes S.C."/>
            <person name="Myers E.W."/>
            <person name="Teeling E.C."/>
        </authorList>
    </citation>
    <scope>NUCLEOTIDE SEQUENCE [LARGE SCALE GENOMIC DNA]</scope>
    <source>
        <strain evidence="2">MRouAeg1</strain>
        <tissue evidence="2">Muscle</tissue>
    </source>
</reference>
<protein>
    <submittedName>
        <fullName evidence="2">Uncharacterized protein</fullName>
    </submittedName>
</protein>
<feature type="compositionally biased region" description="Gly residues" evidence="1">
    <location>
        <begin position="96"/>
        <end position="113"/>
    </location>
</feature>
<accession>A0A7J8BEB8</accession>
<organism evidence="2 3">
    <name type="scientific">Rousettus aegyptiacus</name>
    <name type="common">Egyptian fruit bat</name>
    <name type="synonym">Pteropus aegyptiacus</name>
    <dbReference type="NCBI Taxonomy" id="9407"/>
    <lineage>
        <taxon>Eukaryota</taxon>
        <taxon>Metazoa</taxon>
        <taxon>Chordata</taxon>
        <taxon>Craniata</taxon>
        <taxon>Vertebrata</taxon>
        <taxon>Euteleostomi</taxon>
        <taxon>Mammalia</taxon>
        <taxon>Eutheria</taxon>
        <taxon>Laurasiatheria</taxon>
        <taxon>Chiroptera</taxon>
        <taxon>Yinpterochiroptera</taxon>
        <taxon>Pteropodoidea</taxon>
        <taxon>Pteropodidae</taxon>
        <taxon>Rousettinae</taxon>
        <taxon>Rousettus</taxon>
    </lineage>
</organism>
<keyword evidence="3" id="KW-1185">Reference proteome</keyword>